<proteinExistence type="predicted"/>
<keyword evidence="5 7" id="KW-0472">Membrane</keyword>
<feature type="transmembrane region" description="Helical" evidence="7">
    <location>
        <begin position="294"/>
        <end position="315"/>
    </location>
</feature>
<dbReference type="SUPFAM" id="SSF103473">
    <property type="entry name" value="MFS general substrate transporter"/>
    <property type="match status" value="1"/>
</dbReference>
<feature type="transmembrane region" description="Helical" evidence="7">
    <location>
        <begin position="41"/>
        <end position="60"/>
    </location>
</feature>
<evidence type="ECO:0000256" key="2">
    <source>
        <dbReference type="ARBA" id="ARBA00022448"/>
    </source>
</evidence>
<feature type="transmembrane region" description="Helical" evidence="7">
    <location>
        <begin position="167"/>
        <end position="187"/>
    </location>
</feature>
<feature type="transmembrane region" description="Helical" evidence="7">
    <location>
        <begin position="134"/>
        <end position="155"/>
    </location>
</feature>
<keyword evidence="2" id="KW-0813">Transport</keyword>
<dbReference type="PANTHER" id="PTHR42718:SF9">
    <property type="entry name" value="MAJOR FACILITATOR SUPERFAMILY MULTIDRUG TRANSPORTER MFSC"/>
    <property type="match status" value="1"/>
</dbReference>
<feature type="transmembrane region" description="Helical" evidence="7">
    <location>
        <begin position="80"/>
        <end position="97"/>
    </location>
</feature>
<dbReference type="GO" id="GO:0016020">
    <property type="term" value="C:membrane"/>
    <property type="evidence" value="ECO:0007669"/>
    <property type="project" value="UniProtKB-SubCell"/>
</dbReference>
<accession>A0A4P1KBX4</accession>
<dbReference type="KEGG" id="bvy:NCTC9239_02553"/>
<evidence type="ECO:0000256" key="4">
    <source>
        <dbReference type="ARBA" id="ARBA00022989"/>
    </source>
</evidence>
<feature type="region of interest" description="Disordered" evidence="6">
    <location>
        <begin position="1"/>
        <end position="33"/>
    </location>
</feature>
<feature type="transmembrane region" description="Helical" evidence="7">
    <location>
        <begin position="525"/>
        <end position="545"/>
    </location>
</feature>
<dbReference type="Proteomes" id="UP000309952">
    <property type="component" value="Chromosome"/>
</dbReference>
<evidence type="ECO:0000256" key="6">
    <source>
        <dbReference type="SAM" id="MobiDB-lite"/>
    </source>
</evidence>
<evidence type="ECO:0000256" key="7">
    <source>
        <dbReference type="SAM" id="Phobius"/>
    </source>
</evidence>
<comment type="subcellular location">
    <subcellularLocation>
        <location evidence="1">Membrane</location>
        <topology evidence="1">Multi-pass membrane protein</topology>
    </subcellularLocation>
</comment>
<evidence type="ECO:0000313" key="9">
    <source>
        <dbReference type="Proteomes" id="UP000309952"/>
    </source>
</evidence>
<evidence type="ECO:0000256" key="5">
    <source>
        <dbReference type="ARBA" id="ARBA00023136"/>
    </source>
</evidence>
<dbReference type="Gene3D" id="1.20.1250.20">
    <property type="entry name" value="MFS general substrate transporter like domains"/>
    <property type="match status" value="1"/>
</dbReference>
<gene>
    <name evidence="8" type="ORF">NCTC9239_02553</name>
</gene>
<organism evidence="8 9">
    <name type="scientific">Brevundimonas vancanneytii</name>
    <dbReference type="NCBI Taxonomy" id="1325724"/>
    <lineage>
        <taxon>Bacteria</taxon>
        <taxon>Pseudomonadati</taxon>
        <taxon>Pseudomonadota</taxon>
        <taxon>Alphaproteobacteria</taxon>
        <taxon>Caulobacterales</taxon>
        <taxon>Caulobacteraceae</taxon>
        <taxon>Brevundimonas</taxon>
    </lineage>
</organism>
<sequence>MTSKTRRYGDPIGETPDWAPHERPMIPGSPSTPDMPASRRVWFAFIGLLIGITSGIGSSIVSANLPAVQGTYGLDTRQGAWLSAIYPMFNISMNLLLIKYRQQFGLVRFAKVFLSIYALATIANLFVTSYPAVLAVRALSGIAGASMGGLCVMYMMQGLPPQPKYKLPALLFGIGGTQIGAPLIWVLGPELLDAGGMHYLLLFQTAMVLLCLAGIQLVRLPPGMRIVAFEWRDIPSFIFLALGLGTLVAVATVGRVDWWLDAPWVGLAIVAAIICLATGAVLEHYRAHPMVDTRWVFTFDFLNFSLSLMLTRVLLIEQPFGVTGLVQTVGLGPDQTQTLYAIILAATVAGVLTSAFGLMLNTKLLPVMLLLALVLISVAAFNDAGATVDTRPANLFVTQAMMGFAAALFMGCALILGLGRLLARGLNSVVTFAMMFGVTQMLGGILGGSLLGTYQSIRALHHATYLAEGIVATDPSKAQLLQMYSGAYGGVIVDPALRSAQGMGTLAQQITQQANILAFNDVFTIIGWGAIALIVMNIFMFIALAKQSKQAQANNSSASGAVAI</sequence>
<keyword evidence="3 7" id="KW-0812">Transmembrane</keyword>
<evidence type="ECO:0000256" key="3">
    <source>
        <dbReference type="ARBA" id="ARBA00022692"/>
    </source>
</evidence>
<feature type="transmembrane region" description="Helical" evidence="7">
    <location>
        <begin position="401"/>
        <end position="422"/>
    </location>
</feature>
<evidence type="ECO:0000313" key="8">
    <source>
        <dbReference type="EMBL" id="VTO17802.1"/>
    </source>
</evidence>
<reference evidence="8 9" key="1">
    <citation type="submission" date="2019-04" db="EMBL/GenBank/DDBJ databases">
        <authorList>
            <consortium name="Pathogen Informatics"/>
        </authorList>
    </citation>
    <scope>NUCLEOTIDE SEQUENCE [LARGE SCALE GENOMIC DNA]</scope>
    <source>
        <strain evidence="8 9">NCTC9239</strain>
    </source>
</reference>
<feature type="transmembrane region" description="Helical" evidence="7">
    <location>
        <begin position="262"/>
        <end position="282"/>
    </location>
</feature>
<feature type="transmembrane region" description="Helical" evidence="7">
    <location>
        <begin position="109"/>
        <end position="128"/>
    </location>
</feature>
<dbReference type="PANTHER" id="PTHR42718">
    <property type="entry name" value="MAJOR FACILITATOR SUPERFAMILY MULTIDRUG TRANSPORTER MFSC"/>
    <property type="match status" value="1"/>
</dbReference>
<feature type="transmembrane region" description="Helical" evidence="7">
    <location>
        <begin position="237"/>
        <end position="256"/>
    </location>
</feature>
<keyword evidence="9" id="KW-1185">Reference proteome</keyword>
<keyword evidence="4 7" id="KW-1133">Transmembrane helix</keyword>
<feature type="transmembrane region" description="Helical" evidence="7">
    <location>
        <begin position="364"/>
        <end position="381"/>
    </location>
</feature>
<evidence type="ECO:0000256" key="1">
    <source>
        <dbReference type="ARBA" id="ARBA00004141"/>
    </source>
</evidence>
<feature type="transmembrane region" description="Helical" evidence="7">
    <location>
        <begin position="429"/>
        <end position="451"/>
    </location>
</feature>
<feature type="transmembrane region" description="Helical" evidence="7">
    <location>
        <begin position="199"/>
        <end position="217"/>
    </location>
</feature>
<dbReference type="EMBL" id="LR588407">
    <property type="protein sequence ID" value="VTO17802.1"/>
    <property type="molecule type" value="Genomic_DNA"/>
</dbReference>
<dbReference type="InterPro" id="IPR036259">
    <property type="entry name" value="MFS_trans_sf"/>
</dbReference>
<name>A0A4P1KBX4_9CAUL</name>
<protein>
    <submittedName>
        <fullName evidence="8">Drug resistance MFS transporter, drug:H+ antiporter-2 (14 Spanner) (DHA2) family</fullName>
    </submittedName>
</protein>
<dbReference type="AlphaFoldDB" id="A0A4P1KBX4"/>
<feature type="transmembrane region" description="Helical" evidence="7">
    <location>
        <begin position="339"/>
        <end position="357"/>
    </location>
</feature>